<evidence type="ECO:0000256" key="1">
    <source>
        <dbReference type="SAM" id="MobiDB-lite"/>
    </source>
</evidence>
<dbReference type="Proteomes" id="UP000294200">
    <property type="component" value="Unassembled WGS sequence"/>
</dbReference>
<evidence type="ECO:0000313" key="3">
    <source>
        <dbReference type="Proteomes" id="UP000294200"/>
    </source>
</evidence>
<reference evidence="2 3" key="1">
    <citation type="submission" date="2017-02" db="EMBL/GenBank/DDBJ databases">
        <title>Paraburkholderia sophoroidis sp. nov. and Paraburkholderia steynii sp. nov. rhizobial symbionts of the fynbos legume Hypocalyptus sophoroides.</title>
        <authorList>
            <person name="Steenkamp E.T."/>
            <person name="Beukes C.W."/>
            <person name="Van Zyl E."/>
            <person name="Avontuur J."/>
            <person name="Chan W.Y."/>
            <person name="Hassen A."/>
            <person name="Palmer M."/>
            <person name="Mthombeni L."/>
            <person name="Phalane F."/>
            <person name="Sereme K."/>
            <person name="Venter S.N."/>
        </authorList>
    </citation>
    <scope>NUCLEOTIDE SEQUENCE [LARGE SCALE GENOMIC DNA]</scope>
    <source>
        <strain evidence="2 3">HC1.1ba</strain>
    </source>
</reference>
<dbReference type="GO" id="GO:0000150">
    <property type="term" value="F:DNA strand exchange activity"/>
    <property type="evidence" value="ECO:0007669"/>
    <property type="project" value="TreeGrafter"/>
</dbReference>
<dbReference type="InterPro" id="IPR050639">
    <property type="entry name" value="SSR_resolvase"/>
</dbReference>
<comment type="caution">
    <text evidence="2">The sequence shown here is derived from an EMBL/GenBank/DDBJ whole genome shotgun (WGS) entry which is preliminary data.</text>
</comment>
<feature type="non-terminal residue" evidence="2">
    <location>
        <position position="173"/>
    </location>
</feature>
<organism evidence="2 3">
    <name type="scientific">Paraburkholderia steynii</name>
    <dbReference type="NCBI Taxonomy" id="1245441"/>
    <lineage>
        <taxon>Bacteria</taxon>
        <taxon>Pseudomonadati</taxon>
        <taxon>Pseudomonadota</taxon>
        <taxon>Betaproteobacteria</taxon>
        <taxon>Burkholderiales</taxon>
        <taxon>Burkholderiaceae</taxon>
        <taxon>Paraburkholderia</taxon>
    </lineage>
</organism>
<proteinExistence type="predicted"/>
<gene>
    <name evidence="2" type="ORF">BZM27_53970</name>
</gene>
<protein>
    <submittedName>
        <fullName evidence="2">DNA recombinase</fullName>
    </submittedName>
</protein>
<dbReference type="PANTHER" id="PTHR30461:SF23">
    <property type="entry name" value="DNA RECOMBINASE-RELATED"/>
    <property type="match status" value="1"/>
</dbReference>
<dbReference type="PANTHER" id="PTHR30461">
    <property type="entry name" value="DNA-INVERTASE FROM LAMBDOID PROPHAGE"/>
    <property type="match status" value="1"/>
</dbReference>
<evidence type="ECO:0000313" key="2">
    <source>
        <dbReference type="EMBL" id="TCG02691.1"/>
    </source>
</evidence>
<sequence length="173" mass="19663">MRSRRCASKLTLHYTSNRHDALRYSCHRGWLDKGQPRCIAFGGTRADAAIAEAVLQVVQPAAIEAAIVAREEETLKRDEVLAAFQRDLQAARYAAQRAQKQYDAADPENRLVADELERRRNDALLRVEELESRIERQSRTSGQIPPPQPEEFTDLTAALESIWPQADARLKKR</sequence>
<feature type="region of interest" description="Disordered" evidence="1">
    <location>
        <begin position="133"/>
        <end position="152"/>
    </location>
</feature>
<accession>A0A4R0XA04</accession>
<dbReference type="AlphaFoldDB" id="A0A4R0XA04"/>
<name>A0A4R0XA04_9BURK</name>
<keyword evidence="3" id="KW-1185">Reference proteome</keyword>
<dbReference type="EMBL" id="MWML01000856">
    <property type="protein sequence ID" value="TCG02691.1"/>
    <property type="molecule type" value="Genomic_DNA"/>
</dbReference>